<reference evidence="1" key="1">
    <citation type="submission" date="2021-02" db="EMBL/GenBank/DDBJ databases">
        <authorList>
            <person name="Nowell W R."/>
        </authorList>
    </citation>
    <scope>NUCLEOTIDE SEQUENCE</scope>
</reference>
<gene>
    <name evidence="1" type="ORF">ZHD862_LOCUS34795</name>
</gene>
<evidence type="ECO:0000313" key="2">
    <source>
        <dbReference type="Proteomes" id="UP000663864"/>
    </source>
</evidence>
<organism evidence="1 2">
    <name type="scientific">Rotaria sordida</name>
    <dbReference type="NCBI Taxonomy" id="392033"/>
    <lineage>
        <taxon>Eukaryota</taxon>
        <taxon>Metazoa</taxon>
        <taxon>Spiralia</taxon>
        <taxon>Gnathifera</taxon>
        <taxon>Rotifera</taxon>
        <taxon>Eurotatoria</taxon>
        <taxon>Bdelloidea</taxon>
        <taxon>Philodinida</taxon>
        <taxon>Philodinidae</taxon>
        <taxon>Rotaria</taxon>
    </lineage>
</organism>
<name>A0A815NPQ5_9BILA</name>
<proteinExistence type="predicted"/>
<evidence type="ECO:0000313" key="1">
    <source>
        <dbReference type="EMBL" id="CAF1440480.1"/>
    </source>
</evidence>
<sequence length="70" mass="8017">MNGTSINNNNKVNWLHLNKEQLIAALWQFVCMVDPNCQSSNKGTTFSAQENNSTVKNYIEEQMKEPVIEE</sequence>
<dbReference type="EMBL" id="CAJNOT010004659">
    <property type="protein sequence ID" value="CAF1440480.1"/>
    <property type="molecule type" value="Genomic_DNA"/>
</dbReference>
<dbReference type="AlphaFoldDB" id="A0A815NPQ5"/>
<accession>A0A815NPQ5</accession>
<dbReference type="Proteomes" id="UP000663864">
    <property type="component" value="Unassembled WGS sequence"/>
</dbReference>
<comment type="caution">
    <text evidence="1">The sequence shown here is derived from an EMBL/GenBank/DDBJ whole genome shotgun (WGS) entry which is preliminary data.</text>
</comment>
<protein>
    <submittedName>
        <fullName evidence="1">Uncharacterized protein</fullName>
    </submittedName>
</protein>